<dbReference type="InterPro" id="IPR057670">
    <property type="entry name" value="SH3_retrovirus"/>
</dbReference>
<evidence type="ECO:0000259" key="3">
    <source>
        <dbReference type="Pfam" id="PF25597"/>
    </source>
</evidence>
<evidence type="ECO:0000256" key="1">
    <source>
        <dbReference type="SAM" id="MobiDB-lite"/>
    </source>
</evidence>
<protein>
    <submittedName>
        <fullName evidence="4">Reverse transcriptase, RNA-dependent DNA polymerase</fullName>
    </submittedName>
</protein>
<evidence type="ECO:0000259" key="2">
    <source>
        <dbReference type="Pfam" id="PF07727"/>
    </source>
</evidence>
<dbReference type="InterPro" id="IPR013103">
    <property type="entry name" value="RVT_2"/>
</dbReference>
<comment type="caution">
    <text evidence="4">The sequence shown here is derived from an EMBL/GenBank/DDBJ whole genome shotgun (WGS) entry which is preliminary data.</text>
</comment>
<dbReference type="PANTHER" id="PTHR11439">
    <property type="entry name" value="GAG-POL-RELATED RETROTRANSPOSON"/>
    <property type="match status" value="1"/>
</dbReference>
<dbReference type="PANTHER" id="PTHR11439:SF467">
    <property type="entry name" value="INTEGRASE CATALYTIC DOMAIN-CONTAINING PROTEIN"/>
    <property type="match status" value="1"/>
</dbReference>
<reference evidence="5" key="1">
    <citation type="journal article" date="2019" name="Plant Biotechnol. J.">
        <title>Genome sequencing of the Australian wild diploid species Gossypium australe highlights disease resistance and delayed gland morphogenesis.</title>
        <authorList>
            <person name="Cai Y."/>
            <person name="Cai X."/>
            <person name="Wang Q."/>
            <person name="Wang P."/>
            <person name="Zhang Y."/>
            <person name="Cai C."/>
            <person name="Xu Y."/>
            <person name="Wang K."/>
            <person name="Zhou Z."/>
            <person name="Wang C."/>
            <person name="Geng S."/>
            <person name="Li B."/>
            <person name="Dong Q."/>
            <person name="Hou Y."/>
            <person name="Wang H."/>
            <person name="Ai P."/>
            <person name="Liu Z."/>
            <person name="Yi F."/>
            <person name="Sun M."/>
            <person name="An G."/>
            <person name="Cheng J."/>
            <person name="Zhang Y."/>
            <person name="Shi Q."/>
            <person name="Xie Y."/>
            <person name="Shi X."/>
            <person name="Chang Y."/>
            <person name="Huang F."/>
            <person name="Chen Y."/>
            <person name="Hong S."/>
            <person name="Mi L."/>
            <person name="Sun Q."/>
            <person name="Zhang L."/>
            <person name="Zhou B."/>
            <person name="Peng R."/>
            <person name="Zhang X."/>
            <person name="Liu F."/>
        </authorList>
    </citation>
    <scope>NUCLEOTIDE SEQUENCE [LARGE SCALE GENOMIC DNA]</scope>
    <source>
        <strain evidence="5">cv. PA1801</strain>
    </source>
</reference>
<dbReference type="Proteomes" id="UP000325315">
    <property type="component" value="Unassembled WGS sequence"/>
</dbReference>
<dbReference type="EMBL" id="SMMG02000001">
    <property type="protein sequence ID" value="KAA3486331.1"/>
    <property type="molecule type" value="Genomic_DNA"/>
</dbReference>
<dbReference type="OrthoDB" id="1303689at2759"/>
<sequence>MGFFIGCPVHICSSKMGSLNKLDFHSYPCTFLGYSSQHKGYQCLTPDGKSSPPTPSYPTPTDLGTGREQHQLSSSIVKPTTIRTILSVAVSNSWQLYQVDVNNTFLNGDLIDELFMQQSAGYVQYGPNGESLVCRLKKVLLVNVRPDVPGIEVTRSTTGCLYLCQQKYIRDLLDKSFLANAKSVHTPLISSSVLSKDDRDRFSDPTEYRSLAGALQYVVLTRLNIAYAKQEVVPRSITETEDRILATATRDVTWLVSLLNELQIHSNDPLALWCDNTSAMAVTANLVLHSKFKHVELDLFFVRKKVANGSIVVGEVLAYDQILDVLTKPLSVHTFARFRSLLQVLLVENMSEW</sequence>
<dbReference type="Pfam" id="PF25597">
    <property type="entry name" value="SH3_retrovirus"/>
    <property type="match status" value="1"/>
</dbReference>
<evidence type="ECO:0000313" key="5">
    <source>
        <dbReference type="Proteomes" id="UP000325315"/>
    </source>
</evidence>
<feature type="region of interest" description="Disordered" evidence="1">
    <location>
        <begin position="44"/>
        <end position="69"/>
    </location>
</feature>
<keyword evidence="4" id="KW-0808">Transferase</keyword>
<dbReference type="GO" id="GO:0003964">
    <property type="term" value="F:RNA-directed DNA polymerase activity"/>
    <property type="evidence" value="ECO:0007669"/>
    <property type="project" value="UniProtKB-KW"/>
</dbReference>
<feature type="domain" description="Retroviral polymerase SH3-like" evidence="3">
    <location>
        <begin position="19"/>
        <end position="48"/>
    </location>
</feature>
<proteinExistence type="predicted"/>
<gene>
    <name evidence="4" type="ORF">EPI10_030254</name>
</gene>
<keyword evidence="4" id="KW-0695">RNA-directed DNA polymerase</keyword>
<keyword evidence="5" id="KW-1185">Reference proteome</keyword>
<dbReference type="CDD" id="cd09272">
    <property type="entry name" value="RNase_HI_RT_Ty1"/>
    <property type="match status" value="1"/>
</dbReference>
<accession>A0A5B6WWN1</accession>
<organism evidence="4 5">
    <name type="scientific">Gossypium australe</name>
    <dbReference type="NCBI Taxonomy" id="47621"/>
    <lineage>
        <taxon>Eukaryota</taxon>
        <taxon>Viridiplantae</taxon>
        <taxon>Streptophyta</taxon>
        <taxon>Embryophyta</taxon>
        <taxon>Tracheophyta</taxon>
        <taxon>Spermatophyta</taxon>
        <taxon>Magnoliopsida</taxon>
        <taxon>eudicotyledons</taxon>
        <taxon>Gunneridae</taxon>
        <taxon>Pentapetalae</taxon>
        <taxon>rosids</taxon>
        <taxon>malvids</taxon>
        <taxon>Malvales</taxon>
        <taxon>Malvaceae</taxon>
        <taxon>Malvoideae</taxon>
        <taxon>Gossypium</taxon>
    </lineage>
</organism>
<evidence type="ECO:0000313" key="4">
    <source>
        <dbReference type="EMBL" id="KAA3486331.1"/>
    </source>
</evidence>
<keyword evidence="4" id="KW-0548">Nucleotidyltransferase</keyword>
<dbReference type="Pfam" id="PF07727">
    <property type="entry name" value="RVT_2"/>
    <property type="match status" value="1"/>
</dbReference>
<feature type="domain" description="Reverse transcriptase Ty1/copia-type" evidence="2">
    <location>
        <begin position="69"/>
        <end position="140"/>
    </location>
</feature>
<name>A0A5B6WWN1_9ROSI</name>
<dbReference type="AlphaFoldDB" id="A0A5B6WWN1"/>